<evidence type="ECO:0000256" key="1">
    <source>
        <dbReference type="SAM" id="Phobius"/>
    </source>
</evidence>
<proteinExistence type="predicted"/>
<gene>
    <name evidence="2" type="ORF">JDN41_06675</name>
</gene>
<dbReference type="EMBL" id="JAEMUK010000012">
    <property type="protein sequence ID" value="MBJ7543236.1"/>
    <property type="molecule type" value="Genomic_DNA"/>
</dbReference>
<dbReference type="AlphaFoldDB" id="A0A8I1KJR3"/>
<evidence type="ECO:0000313" key="3">
    <source>
        <dbReference type="Proteomes" id="UP000623250"/>
    </source>
</evidence>
<sequence>MYDFILWVEMCLAGIGIIACLMVGIVWAALRRDGSFVILGVLGSLVCAAFLGWGYDERAKARGFLNAEDWTAATKAGFSDLALWAKERGRLSAGKTEARSATEEEVPFAILKTETIGCKNYDDFIEIEALQIERAHEAGNPALTSIAAERRTARVKELRANATAILTKRCQPLKAGGVFSIESTHAISGPYEVKEQGSGITYYLPGYQAEKFEIK</sequence>
<organism evidence="2 3">
    <name type="scientific">Rhodomicrobium udaipurense</name>
    <dbReference type="NCBI Taxonomy" id="1202716"/>
    <lineage>
        <taxon>Bacteria</taxon>
        <taxon>Pseudomonadati</taxon>
        <taxon>Pseudomonadota</taxon>
        <taxon>Alphaproteobacteria</taxon>
        <taxon>Hyphomicrobiales</taxon>
        <taxon>Hyphomicrobiaceae</taxon>
        <taxon>Rhodomicrobium</taxon>
    </lineage>
</organism>
<name>A0A8I1KJR3_9HYPH</name>
<keyword evidence="1" id="KW-1133">Transmembrane helix</keyword>
<keyword evidence="1" id="KW-0472">Membrane</keyword>
<protein>
    <submittedName>
        <fullName evidence="2">Uncharacterized protein</fullName>
    </submittedName>
</protein>
<dbReference type="Proteomes" id="UP000623250">
    <property type="component" value="Unassembled WGS sequence"/>
</dbReference>
<feature type="transmembrane region" description="Helical" evidence="1">
    <location>
        <begin position="36"/>
        <end position="55"/>
    </location>
</feature>
<reference evidence="2 3" key="1">
    <citation type="submission" date="2020-12" db="EMBL/GenBank/DDBJ databases">
        <title>Revised draft genomes of Rhodomicrobium vannielii ATCC 17100 and Rhodomicrobium udaipurense JA643.</title>
        <authorList>
            <person name="Conners E.M."/>
            <person name="Davenport E.J."/>
            <person name="Bose A."/>
        </authorList>
    </citation>
    <scope>NUCLEOTIDE SEQUENCE [LARGE SCALE GENOMIC DNA]</scope>
    <source>
        <strain evidence="2 3">JA643</strain>
    </source>
</reference>
<feature type="transmembrane region" description="Helical" evidence="1">
    <location>
        <begin position="7"/>
        <end position="30"/>
    </location>
</feature>
<dbReference type="RefSeq" id="WP_037241329.1">
    <property type="nucleotide sequence ID" value="NZ_JAEMUK010000012.1"/>
</dbReference>
<evidence type="ECO:0000313" key="2">
    <source>
        <dbReference type="EMBL" id="MBJ7543236.1"/>
    </source>
</evidence>
<comment type="caution">
    <text evidence="2">The sequence shown here is derived from an EMBL/GenBank/DDBJ whole genome shotgun (WGS) entry which is preliminary data.</text>
</comment>
<keyword evidence="3" id="KW-1185">Reference proteome</keyword>
<keyword evidence="1" id="KW-0812">Transmembrane</keyword>
<accession>A0A8I1KJR3</accession>